<dbReference type="Proteomes" id="UP001183222">
    <property type="component" value="Unassembled WGS sequence"/>
</dbReference>
<protein>
    <submittedName>
        <fullName evidence="2">DUF1801 domain-containing protein</fullName>
    </submittedName>
</protein>
<feature type="domain" description="YdhG-like" evidence="1">
    <location>
        <begin position="20"/>
        <end position="115"/>
    </location>
</feature>
<evidence type="ECO:0000259" key="1">
    <source>
        <dbReference type="Pfam" id="PF08818"/>
    </source>
</evidence>
<dbReference type="Pfam" id="PF08818">
    <property type="entry name" value="DUF1801"/>
    <property type="match status" value="1"/>
</dbReference>
<reference evidence="3" key="1">
    <citation type="submission" date="2023-07" db="EMBL/GenBank/DDBJ databases">
        <title>30 novel species of actinomycetes from the DSMZ collection.</title>
        <authorList>
            <person name="Nouioui I."/>
        </authorList>
    </citation>
    <scope>NUCLEOTIDE SEQUENCE [LARGE SCALE GENOMIC DNA]</scope>
    <source>
        <strain evidence="3">DSM 46792</strain>
    </source>
</reference>
<evidence type="ECO:0000313" key="2">
    <source>
        <dbReference type="EMBL" id="MDT0274507.1"/>
    </source>
</evidence>
<organism evidence="2 3">
    <name type="scientific">Blastococcus goldschmidtiae</name>
    <dbReference type="NCBI Taxonomy" id="3075546"/>
    <lineage>
        <taxon>Bacteria</taxon>
        <taxon>Bacillati</taxon>
        <taxon>Actinomycetota</taxon>
        <taxon>Actinomycetes</taxon>
        <taxon>Geodermatophilales</taxon>
        <taxon>Geodermatophilaceae</taxon>
        <taxon>Blastococcus</taxon>
    </lineage>
</organism>
<keyword evidence="3" id="KW-1185">Reference proteome</keyword>
<dbReference type="SUPFAM" id="SSF159888">
    <property type="entry name" value="YdhG-like"/>
    <property type="match status" value="1"/>
</dbReference>
<name>A0ABU2K2U3_9ACTN</name>
<accession>A0ABU2K2U3</accession>
<dbReference type="EMBL" id="JAVREI010000001">
    <property type="protein sequence ID" value="MDT0274507.1"/>
    <property type="molecule type" value="Genomic_DNA"/>
</dbReference>
<sequence length="124" mass="13259">MPQDPEVDALLAEHTPDVAAAARRLRAAVLRGLPDLAERVRHGWHSINYRDPAAGFVCAIFPMADRVRLVFERGVLLPDPAGLLAGSGRQVRSLEFADASGVDDGLVQEFLDHAVAIGAGLRGL</sequence>
<gene>
    <name evidence="2" type="ORF">RM425_01200</name>
</gene>
<comment type="caution">
    <text evidence="2">The sequence shown here is derived from an EMBL/GenBank/DDBJ whole genome shotgun (WGS) entry which is preliminary data.</text>
</comment>
<evidence type="ECO:0000313" key="3">
    <source>
        <dbReference type="Proteomes" id="UP001183222"/>
    </source>
</evidence>
<proteinExistence type="predicted"/>
<dbReference type="InterPro" id="IPR014922">
    <property type="entry name" value="YdhG-like"/>
</dbReference>
<dbReference type="RefSeq" id="WP_311343353.1">
    <property type="nucleotide sequence ID" value="NZ_JAVREI010000001.1"/>
</dbReference>